<accession>A0A9N9IE63</accession>
<keyword evidence="3" id="KW-1185">Reference proteome</keyword>
<proteinExistence type="predicted"/>
<feature type="region of interest" description="Disordered" evidence="1">
    <location>
        <begin position="68"/>
        <end position="87"/>
    </location>
</feature>
<name>A0A9N9IE63_9GLOM</name>
<reference evidence="2" key="1">
    <citation type="submission" date="2021-06" db="EMBL/GenBank/DDBJ databases">
        <authorList>
            <person name="Kallberg Y."/>
            <person name="Tangrot J."/>
            <person name="Rosling A."/>
        </authorList>
    </citation>
    <scope>NUCLEOTIDE SEQUENCE</scope>
    <source>
        <strain evidence="2">IN212</strain>
    </source>
</reference>
<protein>
    <submittedName>
        <fullName evidence="2">11821_t:CDS:1</fullName>
    </submittedName>
</protein>
<evidence type="ECO:0000313" key="2">
    <source>
        <dbReference type="EMBL" id="CAG8731913.1"/>
    </source>
</evidence>
<feature type="non-terminal residue" evidence="2">
    <location>
        <position position="127"/>
    </location>
</feature>
<dbReference type="Proteomes" id="UP000789396">
    <property type="component" value="Unassembled WGS sequence"/>
</dbReference>
<gene>
    <name evidence="2" type="ORF">RFULGI_LOCUS12203</name>
</gene>
<dbReference type="AlphaFoldDB" id="A0A9N9IE63"/>
<sequence>MPWGHVRENLGPCAICSTQKDDQIYKKLTNWAVEKANQSPNNSFLQFIFKENDQLCIKHYNEFVIHDRNNRKSKRKKKNQDSSYHNTTPRKKICVELNEYEELLNISKEINILKEQISILNTEKDES</sequence>
<organism evidence="2 3">
    <name type="scientific">Racocetra fulgida</name>
    <dbReference type="NCBI Taxonomy" id="60492"/>
    <lineage>
        <taxon>Eukaryota</taxon>
        <taxon>Fungi</taxon>
        <taxon>Fungi incertae sedis</taxon>
        <taxon>Mucoromycota</taxon>
        <taxon>Glomeromycotina</taxon>
        <taxon>Glomeromycetes</taxon>
        <taxon>Diversisporales</taxon>
        <taxon>Gigasporaceae</taxon>
        <taxon>Racocetra</taxon>
    </lineage>
</organism>
<dbReference type="OrthoDB" id="10485078at2759"/>
<evidence type="ECO:0000313" key="3">
    <source>
        <dbReference type="Proteomes" id="UP000789396"/>
    </source>
</evidence>
<dbReference type="EMBL" id="CAJVPZ010028624">
    <property type="protein sequence ID" value="CAG8731913.1"/>
    <property type="molecule type" value="Genomic_DNA"/>
</dbReference>
<comment type="caution">
    <text evidence="2">The sequence shown here is derived from an EMBL/GenBank/DDBJ whole genome shotgun (WGS) entry which is preliminary data.</text>
</comment>
<evidence type="ECO:0000256" key="1">
    <source>
        <dbReference type="SAM" id="MobiDB-lite"/>
    </source>
</evidence>